<protein>
    <submittedName>
        <fullName evidence="3">PEP-CTERM sorting domain-containing protein</fullName>
    </submittedName>
</protein>
<dbReference type="InterPro" id="IPR013424">
    <property type="entry name" value="Ice-binding_C"/>
</dbReference>
<name>A0AAU7CTG5_9BACT</name>
<dbReference type="RefSeq" id="WP_348266278.1">
    <property type="nucleotide sequence ID" value="NZ_CP121194.1"/>
</dbReference>
<dbReference type="NCBIfam" id="TIGR02595">
    <property type="entry name" value="PEP_CTERM"/>
    <property type="match status" value="1"/>
</dbReference>
<dbReference type="Pfam" id="PF07589">
    <property type="entry name" value="PEP-CTERM"/>
    <property type="match status" value="1"/>
</dbReference>
<feature type="domain" description="Ice-binding protein C-terminal" evidence="2">
    <location>
        <begin position="171"/>
        <end position="190"/>
    </location>
</feature>
<dbReference type="EMBL" id="CP121194">
    <property type="protein sequence ID" value="XBH08768.1"/>
    <property type="molecule type" value="Genomic_DNA"/>
</dbReference>
<gene>
    <name evidence="3" type="ORF">P4G45_09690</name>
    <name evidence="4" type="ORF">P8936_09715</name>
</gene>
<keyword evidence="1" id="KW-0732">Signal</keyword>
<evidence type="ECO:0000313" key="3">
    <source>
        <dbReference type="EMBL" id="XBH08768.1"/>
    </source>
</evidence>
<accession>A0AAU7CTG5</accession>
<dbReference type="KEGG" id="epl:P4G45_09690"/>
<organism evidence="3">
    <name type="scientific">Edaphobacter paludis</name>
    <dbReference type="NCBI Taxonomy" id="3035702"/>
    <lineage>
        <taxon>Bacteria</taxon>
        <taxon>Pseudomonadati</taxon>
        <taxon>Acidobacteriota</taxon>
        <taxon>Terriglobia</taxon>
        <taxon>Terriglobales</taxon>
        <taxon>Acidobacteriaceae</taxon>
        <taxon>Edaphobacter</taxon>
    </lineage>
</organism>
<dbReference type="EMBL" id="CP121195">
    <property type="protein sequence ID" value="XBH11989.1"/>
    <property type="molecule type" value="Genomic_DNA"/>
</dbReference>
<proteinExistence type="predicted"/>
<feature type="chain" id="PRO_5043288386" evidence="1">
    <location>
        <begin position="23"/>
        <end position="196"/>
    </location>
</feature>
<accession>A0AAU7D2I0</accession>
<feature type="signal peptide" evidence="1">
    <location>
        <begin position="1"/>
        <end position="22"/>
    </location>
</feature>
<evidence type="ECO:0000256" key="1">
    <source>
        <dbReference type="SAM" id="SignalP"/>
    </source>
</evidence>
<evidence type="ECO:0000313" key="4">
    <source>
        <dbReference type="EMBL" id="XBH11989.1"/>
    </source>
</evidence>
<reference evidence="3" key="1">
    <citation type="submission" date="2023-03" db="EMBL/GenBank/DDBJ databases">
        <title>Edaphobacter sp.</title>
        <authorList>
            <person name="Huber K.J."/>
            <person name="Papendorf J."/>
            <person name="Pilke C."/>
            <person name="Bunk B."/>
            <person name="Sproeer C."/>
            <person name="Pester M."/>
        </authorList>
    </citation>
    <scope>NUCLEOTIDE SEQUENCE</scope>
    <source>
        <strain evidence="3">DSM 109919</strain>
        <strain evidence="4">DSM 109920</strain>
    </source>
</reference>
<evidence type="ECO:0000259" key="2">
    <source>
        <dbReference type="Pfam" id="PF07589"/>
    </source>
</evidence>
<sequence length="196" mass="20034">MHHRFLLLMSFLALGLGVAAHASTIAAGVYNLDNAFVDGYSVTGTVTFNNAGNATAAGLSFNDSKFDNPGLPYFNAISSTNVYNGLSQNYIGSSNNTGQIALYLNTIAGADGQFDLCIGGAQCGTSMGTVAPSSLQIYGFYNNATGSNPGLAATDFSSGHLESVNVAAARTPEPSSLLLLGTGIVGLAGFARMLKS</sequence>
<dbReference type="AlphaFoldDB" id="A0AAU7CTG5"/>